<dbReference type="EMBL" id="PPTF01000032">
    <property type="protein sequence ID" value="POA98883.1"/>
    <property type="molecule type" value="Genomic_DNA"/>
</dbReference>
<proteinExistence type="predicted"/>
<evidence type="ECO:0000313" key="4">
    <source>
        <dbReference type="EMBL" id="POA98883.1"/>
    </source>
</evidence>
<dbReference type="PROSITE" id="PS50110">
    <property type="entry name" value="RESPONSE_REGULATORY"/>
    <property type="match status" value="1"/>
</dbReference>
<dbReference type="Proteomes" id="UP000236416">
    <property type="component" value="Unassembled WGS sequence"/>
</dbReference>
<dbReference type="GO" id="GO:0000160">
    <property type="term" value="P:phosphorelay signal transduction system"/>
    <property type="evidence" value="ECO:0007669"/>
    <property type="project" value="InterPro"/>
</dbReference>
<dbReference type="Gene3D" id="3.40.50.2300">
    <property type="match status" value="1"/>
</dbReference>
<dbReference type="SUPFAM" id="SSF52172">
    <property type="entry name" value="CheY-like"/>
    <property type="match status" value="1"/>
</dbReference>
<dbReference type="InterPro" id="IPR001789">
    <property type="entry name" value="Sig_transdc_resp-reg_receiver"/>
</dbReference>
<dbReference type="InterPro" id="IPR011006">
    <property type="entry name" value="CheY-like_superfamily"/>
</dbReference>
<dbReference type="Pfam" id="PF00072">
    <property type="entry name" value="Response_reg"/>
    <property type="match status" value="1"/>
</dbReference>
<keyword evidence="5" id="KW-1185">Reference proteome</keyword>
<dbReference type="AlphaFoldDB" id="A0A2K4MP94"/>
<protein>
    <recommendedName>
        <fullName evidence="3">Response regulatory domain-containing protein</fullName>
    </recommendedName>
</protein>
<accession>A0A2K4MP94</accession>
<reference evidence="4 5" key="1">
    <citation type="submission" date="2018-01" db="EMBL/GenBank/DDBJ databases">
        <title>Genomic Sequence of Chromobacterium MWU13-2610 from wild cranberry bogs within the Cape Cod National Seashore.</title>
        <authorList>
            <person name="O'Hara-Hanley K."/>
            <person name="Soby S."/>
            <person name="Harrison A."/>
        </authorList>
    </citation>
    <scope>NUCLEOTIDE SEQUENCE [LARGE SCALE GENOMIC DNA]</scope>
    <source>
        <strain evidence="4 5">MWU13-2610</strain>
    </source>
</reference>
<gene>
    <name evidence="4" type="ORF">C2134_09460</name>
</gene>
<sequence length="128" mass="14119">MSSRKIQLMFIDDDQDIRSIFAFAFEQEQDMEIKLCASSIDAVSLAEASPPDIIVLDVMMPEMDGPNTFSRLKAIPALALTPIIFMTAKVQKQEIERLKALGATAVIEKPFNPLELPGLIRSLAPEIG</sequence>
<dbReference type="SMART" id="SM00448">
    <property type="entry name" value="REC"/>
    <property type="match status" value="1"/>
</dbReference>
<organism evidence="4 5">
    <name type="scientific">Chromobacterium sinusclupearum</name>
    <dbReference type="NCBI Taxonomy" id="2077146"/>
    <lineage>
        <taxon>Bacteria</taxon>
        <taxon>Pseudomonadati</taxon>
        <taxon>Pseudomonadota</taxon>
        <taxon>Betaproteobacteria</taxon>
        <taxon>Neisseriales</taxon>
        <taxon>Chromobacteriaceae</taxon>
        <taxon>Chromobacterium</taxon>
    </lineage>
</organism>
<name>A0A2K4MP94_9NEIS</name>
<dbReference type="PANTHER" id="PTHR44591:SF3">
    <property type="entry name" value="RESPONSE REGULATORY DOMAIN-CONTAINING PROTEIN"/>
    <property type="match status" value="1"/>
</dbReference>
<comment type="caution">
    <text evidence="4">The sequence shown here is derived from an EMBL/GenBank/DDBJ whole genome shotgun (WGS) entry which is preliminary data.</text>
</comment>
<evidence type="ECO:0000313" key="5">
    <source>
        <dbReference type="Proteomes" id="UP000236416"/>
    </source>
</evidence>
<evidence type="ECO:0000256" key="1">
    <source>
        <dbReference type="ARBA" id="ARBA00022553"/>
    </source>
</evidence>
<evidence type="ECO:0000256" key="2">
    <source>
        <dbReference type="PROSITE-ProRule" id="PRU00169"/>
    </source>
</evidence>
<feature type="domain" description="Response regulatory" evidence="3">
    <location>
        <begin position="7"/>
        <end position="124"/>
    </location>
</feature>
<evidence type="ECO:0000259" key="3">
    <source>
        <dbReference type="PROSITE" id="PS50110"/>
    </source>
</evidence>
<keyword evidence="1 2" id="KW-0597">Phosphoprotein</keyword>
<feature type="modified residue" description="4-aspartylphosphate" evidence="2">
    <location>
        <position position="57"/>
    </location>
</feature>
<dbReference type="PANTHER" id="PTHR44591">
    <property type="entry name" value="STRESS RESPONSE REGULATOR PROTEIN 1"/>
    <property type="match status" value="1"/>
</dbReference>
<dbReference type="InterPro" id="IPR050595">
    <property type="entry name" value="Bact_response_regulator"/>
</dbReference>